<dbReference type="SUPFAM" id="SSF51905">
    <property type="entry name" value="FAD/NAD(P)-binding domain"/>
    <property type="match status" value="1"/>
</dbReference>
<dbReference type="Gene3D" id="3.30.9.10">
    <property type="entry name" value="D-Amino Acid Oxidase, subunit A, domain 2"/>
    <property type="match status" value="1"/>
</dbReference>
<evidence type="ECO:0000313" key="4">
    <source>
        <dbReference type="Proteomes" id="UP000183635"/>
    </source>
</evidence>
<organism evidence="3 4">
    <name type="scientific">Paracoccus aminovorans</name>
    <dbReference type="NCBI Taxonomy" id="34004"/>
    <lineage>
        <taxon>Bacteria</taxon>
        <taxon>Pseudomonadati</taxon>
        <taxon>Pseudomonadota</taxon>
        <taxon>Alphaproteobacteria</taxon>
        <taxon>Rhodobacterales</taxon>
        <taxon>Paracoccaceae</taxon>
        <taxon>Paracoccus</taxon>
    </lineage>
</organism>
<proteinExistence type="predicted"/>
<keyword evidence="1" id="KW-0560">Oxidoreductase</keyword>
<dbReference type="STRING" id="34004.SAMN04488021_101103"/>
<dbReference type="InterPro" id="IPR006076">
    <property type="entry name" value="FAD-dep_OxRdtase"/>
</dbReference>
<dbReference type="RefSeq" id="WP_074965759.1">
    <property type="nucleotide sequence ID" value="NZ_CBCRYP010000005.1"/>
</dbReference>
<keyword evidence="4" id="KW-1185">Reference proteome</keyword>
<name>A0A1I2X7A3_9RHOB</name>
<dbReference type="Pfam" id="PF01266">
    <property type="entry name" value="DAO"/>
    <property type="match status" value="1"/>
</dbReference>
<dbReference type="PANTHER" id="PTHR13847:SF201">
    <property type="entry name" value="PUTATIBE OXIDOREDUCTASE"/>
    <property type="match status" value="1"/>
</dbReference>
<reference evidence="3 4" key="1">
    <citation type="submission" date="2016-10" db="EMBL/GenBank/DDBJ databases">
        <authorList>
            <person name="de Groot N.N."/>
        </authorList>
    </citation>
    <scope>NUCLEOTIDE SEQUENCE [LARGE SCALE GENOMIC DNA]</scope>
    <source>
        <strain evidence="3 4">DSM 8537</strain>
    </source>
</reference>
<gene>
    <name evidence="3" type="ORF">SAMN04488021_101103</name>
</gene>
<evidence type="ECO:0000256" key="1">
    <source>
        <dbReference type="ARBA" id="ARBA00023002"/>
    </source>
</evidence>
<accession>A0A1I2X7A3</accession>
<dbReference type="EMBL" id="FOPU01000001">
    <property type="protein sequence ID" value="SFH08839.1"/>
    <property type="molecule type" value="Genomic_DNA"/>
</dbReference>
<protein>
    <submittedName>
        <fullName evidence="3">Glycine/D-amino acid oxidase</fullName>
    </submittedName>
</protein>
<dbReference type="GO" id="GO:0005737">
    <property type="term" value="C:cytoplasm"/>
    <property type="evidence" value="ECO:0007669"/>
    <property type="project" value="TreeGrafter"/>
</dbReference>
<dbReference type="OrthoDB" id="311718at2"/>
<dbReference type="Gene3D" id="3.50.50.60">
    <property type="entry name" value="FAD/NAD(P)-binding domain"/>
    <property type="match status" value="1"/>
</dbReference>
<sequence>MTPSRRTLKRDLRSGRPFWAETPHISAAHLAAPSARRWDVVIVGTGISAALLAERLTRRKRRVLILDRRPPLRGSTLASTAMIQHEIDVPLSRLGRQIGPDKAARAWRRSVQAVETLLRLSRRLGLDCQMQRKRALYLAGDEMGFRALEAEAEARAAAGIPAEFLNRQRLMAEFGIDRTGAIVSPASASANPGQLTAALLRVAQERGAEIVSPFEVADFAELADGVALASAAGQVVVAGHAVFCTGYEFLPQMVSPHHRIISTWAIASEDGVAQPPWLKDFLVWEASDPYLYFRSTPTGRIIAGGEDEDTSGAHEDPAKLRRNAAEIARKLRRLTGIRFRPAYAWAAAFGDSDDGLPIIDAVPGCKRSLAVMGFGGNGITYSVIAAEVVARRIDGRRDPDADLYRFR</sequence>
<dbReference type="PANTHER" id="PTHR13847">
    <property type="entry name" value="SARCOSINE DEHYDROGENASE-RELATED"/>
    <property type="match status" value="1"/>
</dbReference>
<dbReference type="Proteomes" id="UP000183635">
    <property type="component" value="Unassembled WGS sequence"/>
</dbReference>
<dbReference type="InterPro" id="IPR036188">
    <property type="entry name" value="FAD/NAD-bd_sf"/>
</dbReference>
<evidence type="ECO:0000259" key="2">
    <source>
        <dbReference type="Pfam" id="PF01266"/>
    </source>
</evidence>
<feature type="domain" description="FAD dependent oxidoreductase" evidence="2">
    <location>
        <begin position="39"/>
        <end position="392"/>
    </location>
</feature>
<dbReference type="AlphaFoldDB" id="A0A1I2X7A3"/>
<dbReference type="GO" id="GO:0016491">
    <property type="term" value="F:oxidoreductase activity"/>
    <property type="evidence" value="ECO:0007669"/>
    <property type="project" value="UniProtKB-KW"/>
</dbReference>
<evidence type="ECO:0000313" key="3">
    <source>
        <dbReference type="EMBL" id="SFH08839.1"/>
    </source>
</evidence>